<keyword evidence="5 10" id="KW-0812">Transmembrane</keyword>
<comment type="subcellular location">
    <subcellularLocation>
        <location evidence="2 10">Cell membrane</location>
        <topology evidence="2 10">Multi-pass membrane protein</topology>
    </subcellularLocation>
</comment>
<evidence type="ECO:0000256" key="5">
    <source>
        <dbReference type="ARBA" id="ARBA00022692"/>
    </source>
</evidence>
<comment type="caution">
    <text evidence="11">The sequence shown here is derived from an EMBL/GenBank/DDBJ whole genome shotgun (WGS) entry which is preliminary data.</text>
</comment>
<dbReference type="PANTHER" id="PTHR31030">
    <property type="entry name" value="PLASMA MEMBRANE FUSION PROTEIN PRM1"/>
    <property type="match status" value="1"/>
</dbReference>
<dbReference type="STRING" id="1109443.G4TIH4"/>
<evidence type="ECO:0000256" key="7">
    <source>
        <dbReference type="ARBA" id="ARBA00022989"/>
    </source>
</evidence>
<dbReference type="AlphaFoldDB" id="G4TIH4"/>
<feature type="transmembrane region" description="Helical" evidence="10">
    <location>
        <begin position="293"/>
        <end position="314"/>
    </location>
</feature>
<dbReference type="GO" id="GO:0005886">
    <property type="term" value="C:plasma membrane"/>
    <property type="evidence" value="ECO:0007669"/>
    <property type="project" value="UniProtKB-SubCell"/>
</dbReference>
<evidence type="ECO:0000256" key="2">
    <source>
        <dbReference type="ARBA" id="ARBA00004651"/>
    </source>
</evidence>
<evidence type="ECO:0000256" key="8">
    <source>
        <dbReference type="ARBA" id="ARBA00023136"/>
    </source>
</evidence>
<evidence type="ECO:0000256" key="9">
    <source>
        <dbReference type="ARBA" id="ARBA00023180"/>
    </source>
</evidence>
<evidence type="ECO:0000256" key="1">
    <source>
        <dbReference type="ARBA" id="ARBA00002512"/>
    </source>
</evidence>
<evidence type="ECO:0000313" key="12">
    <source>
        <dbReference type="Proteomes" id="UP000007148"/>
    </source>
</evidence>
<comment type="caution">
    <text evidence="10">Lacks conserved residue(s) required for the propagation of feature annotation.</text>
</comment>
<protein>
    <recommendedName>
        <fullName evidence="10">Plasma membrane fusion protein PRM1</fullName>
    </recommendedName>
</protein>
<proteinExistence type="inferred from homology"/>
<keyword evidence="8 10" id="KW-0472">Membrane</keyword>
<feature type="transmembrane region" description="Helical" evidence="10">
    <location>
        <begin position="623"/>
        <end position="648"/>
    </location>
</feature>
<evidence type="ECO:0000256" key="10">
    <source>
        <dbReference type="RuleBase" id="RU366035"/>
    </source>
</evidence>
<evidence type="ECO:0000256" key="4">
    <source>
        <dbReference type="ARBA" id="ARBA00022475"/>
    </source>
</evidence>
<keyword evidence="4 10" id="KW-1003">Cell membrane</keyword>
<organism evidence="11 12">
    <name type="scientific">Serendipita indica (strain DSM 11827)</name>
    <name type="common">Root endophyte fungus</name>
    <name type="synonym">Piriformospora indica</name>
    <dbReference type="NCBI Taxonomy" id="1109443"/>
    <lineage>
        <taxon>Eukaryota</taxon>
        <taxon>Fungi</taxon>
        <taxon>Dikarya</taxon>
        <taxon>Basidiomycota</taxon>
        <taxon>Agaricomycotina</taxon>
        <taxon>Agaricomycetes</taxon>
        <taxon>Sebacinales</taxon>
        <taxon>Serendipitaceae</taxon>
        <taxon>Serendipita</taxon>
    </lineage>
</organism>
<accession>G4TIH4</accession>
<evidence type="ECO:0000256" key="6">
    <source>
        <dbReference type="ARBA" id="ARBA00022971"/>
    </source>
</evidence>
<dbReference type="OMA" id="NVFGWVN"/>
<sequence>MAPGKGPVVGNPEPRPDHLGPYLTLPHRLTLAPFALPVIATAFVTIRLYLTWLSAHRLIGDAKEFILASCLAAQRAASVAVSAVRWIATQLNEGMVEVATNTVEAARKGALLCLTTLDNIIAFFVDKFKTIYVGMFKVFVLGSLNAIVTVTTSINSALTSLANGVGSAVSAAQNGINGAISAASAVLSINIPQLNVPTSSLQNVNIPDPISSQITAIQSSLPTLDDLQKSLSGLVSQPFANVRTEVNNTLINVENDVLKADLLPLPDPRSVHFCDDIDLSWVDKFGGYMLDPLKWVTIGFAILFGLLLLCSILWEIYAWGKLQAAVKGIQSEWSALPSTNDEKRVTDGTVQPTDDDLDAPLVELTPRNVMLLRYQLEHGYMTYALSRVRRSVRLPRTGVSNISWFFAYITYPPALLCLLIGILGLIAVSIQDALFRRAFNALDNVDDEIAHAIGSAGNWTQKITGEIEDAISTDSQKYASAVNSWMENVSGDINNKVFGSAVDAAGNVNQTVVRLYGDIESGVRNAFKGTMFESVGNTLIQKVLGDQVYRIGDAVTWMKNNLHIRLPHVDASRIQLAASDVADIARTVEGAATAGGDAAIGGAKSILQKVVDAYEAAVRKERIVFALFICIWGVVVLFALIGLVIRIIKYRKTSVEEDEKAGQ</sequence>
<feature type="transmembrane region" description="Helical" evidence="10">
    <location>
        <begin position="405"/>
        <end position="428"/>
    </location>
</feature>
<dbReference type="GO" id="GO:0032220">
    <property type="term" value="P:plasma membrane fusion involved in cytogamy"/>
    <property type="evidence" value="ECO:0007669"/>
    <property type="project" value="TreeGrafter"/>
</dbReference>
<keyword evidence="6 10" id="KW-0184">Conjugation</keyword>
<dbReference type="EMBL" id="CAFZ01000106">
    <property type="protein sequence ID" value="CCA71114.1"/>
    <property type="molecule type" value="Genomic_DNA"/>
</dbReference>
<dbReference type="PANTHER" id="PTHR31030:SF1">
    <property type="entry name" value="PLASMA MEMBRANE FUSION PROTEIN PRM1"/>
    <property type="match status" value="1"/>
</dbReference>
<keyword evidence="7 10" id="KW-1133">Transmembrane helix</keyword>
<evidence type="ECO:0000256" key="3">
    <source>
        <dbReference type="ARBA" id="ARBA00010780"/>
    </source>
</evidence>
<keyword evidence="12" id="KW-1185">Reference proteome</keyword>
<dbReference type="GO" id="GO:0043332">
    <property type="term" value="C:mating projection tip"/>
    <property type="evidence" value="ECO:0007669"/>
    <property type="project" value="UniProtKB-UniRule"/>
</dbReference>
<dbReference type="OrthoDB" id="10248838at2759"/>
<comment type="function">
    <text evidence="1 10">Involved in cell fusion during mating by stabilizing the plasma membrane fusion event.</text>
</comment>
<reference evidence="11 12" key="1">
    <citation type="journal article" date="2011" name="PLoS Pathog.">
        <title>Endophytic Life Strategies Decoded by Genome and Transcriptome Analyses of the Mutualistic Root Symbiont Piriformospora indica.</title>
        <authorList>
            <person name="Zuccaro A."/>
            <person name="Lahrmann U."/>
            <person name="Guldener U."/>
            <person name="Langen G."/>
            <person name="Pfiffi S."/>
            <person name="Biedenkopf D."/>
            <person name="Wong P."/>
            <person name="Samans B."/>
            <person name="Grimm C."/>
            <person name="Basiewicz M."/>
            <person name="Murat C."/>
            <person name="Martin F."/>
            <person name="Kogel K.H."/>
        </authorList>
    </citation>
    <scope>NUCLEOTIDE SEQUENCE [LARGE SCALE GENOMIC DNA]</scope>
    <source>
        <strain evidence="11 12">DSM 11827</strain>
    </source>
</reference>
<feature type="transmembrane region" description="Helical" evidence="10">
    <location>
        <begin position="31"/>
        <end position="50"/>
    </location>
</feature>
<name>G4TIH4_SERID</name>
<gene>
    <name evidence="11" type="ORF">PIIN_05049</name>
</gene>
<evidence type="ECO:0000313" key="11">
    <source>
        <dbReference type="EMBL" id="CCA71114.1"/>
    </source>
</evidence>
<dbReference type="eggNOG" id="ENOG502QRP5">
    <property type="taxonomic scope" value="Eukaryota"/>
</dbReference>
<dbReference type="Proteomes" id="UP000007148">
    <property type="component" value="Unassembled WGS sequence"/>
</dbReference>
<dbReference type="HOGENOM" id="CLU_010191_2_0_1"/>
<dbReference type="InParanoid" id="G4TIH4"/>
<dbReference type="InterPro" id="IPR026777">
    <property type="entry name" value="PRM1"/>
</dbReference>
<comment type="similarity">
    <text evidence="3 10">Belongs to the PRM1 family.</text>
</comment>
<keyword evidence="9" id="KW-0325">Glycoprotein</keyword>